<feature type="domain" description="Acyltransferase 3" evidence="2">
    <location>
        <begin position="3"/>
        <end position="318"/>
    </location>
</feature>
<name>A0A7K1KK48_9BACT</name>
<keyword evidence="1" id="KW-1133">Transmembrane helix</keyword>
<sequence>MGLIRLLLAIAVLNSHFTVSGLPMVRGHEAVLAFFAISGFYMALILDTRYASPGRFYLSRFLTIYPPYVLAVAVAVGLLVSFDIHPMTSKAELSRLMSDPAGFLVMTWTTLGILGQELLFCLSHAPEGGLQFIPAARDSIWRNAPLIQGWSLSLEIMFYAMAPLMVRLRSRTLVGLACASLALRLAVPLAGPENVLFFKRFFPLELWTFAGGILAYRLRKRLPATPQLTDYAAFAALVATLLLAGWTPEPAKPYLMPAAVMAAMPFVFRSFGRFWFDRFIGKLSYPFYLFHYSAVAVFEAAAEAPEGWEILLISLSAALMVHTLFEPGLAHLKRRLRGPAPDGLGQDASSATPAR</sequence>
<dbReference type="GO" id="GO:0016020">
    <property type="term" value="C:membrane"/>
    <property type="evidence" value="ECO:0007669"/>
    <property type="project" value="TreeGrafter"/>
</dbReference>
<dbReference type="EMBL" id="WODC01000001">
    <property type="protein sequence ID" value="MUM76447.1"/>
    <property type="molecule type" value="Genomic_DNA"/>
</dbReference>
<evidence type="ECO:0000313" key="4">
    <source>
        <dbReference type="Proteomes" id="UP000461162"/>
    </source>
</evidence>
<gene>
    <name evidence="3" type="ORF">GKC30_02230</name>
</gene>
<feature type="transmembrane region" description="Helical" evidence="1">
    <location>
        <begin position="173"/>
        <end position="191"/>
    </location>
</feature>
<proteinExistence type="predicted"/>
<dbReference type="Pfam" id="PF01757">
    <property type="entry name" value="Acyl_transf_3"/>
    <property type="match status" value="1"/>
</dbReference>
<dbReference type="InterPro" id="IPR002656">
    <property type="entry name" value="Acyl_transf_3_dom"/>
</dbReference>
<feature type="transmembrane region" description="Helical" evidence="1">
    <location>
        <begin position="31"/>
        <end position="50"/>
    </location>
</feature>
<evidence type="ECO:0000259" key="2">
    <source>
        <dbReference type="Pfam" id="PF01757"/>
    </source>
</evidence>
<reference evidence="3 4" key="1">
    <citation type="submission" date="2019-11" db="EMBL/GenBank/DDBJ databases">
        <title>Pseudodesulfovibrio alkaliphilus, sp. nov., an alkaliphilic sulfate-reducing bacteria from mud volcano of Taman peninsula, Russia.</title>
        <authorList>
            <person name="Frolova A."/>
            <person name="Merkel A.Y."/>
            <person name="Slobodkin A.I."/>
        </authorList>
    </citation>
    <scope>NUCLEOTIDE SEQUENCE [LARGE SCALE GENOMIC DNA]</scope>
    <source>
        <strain evidence="3 4">F-1</strain>
    </source>
</reference>
<feature type="transmembrane region" description="Helical" evidence="1">
    <location>
        <begin position="197"/>
        <end position="216"/>
    </location>
</feature>
<keyword evidence="3" id="KW-0012">Acyltransferase</keyword>
<feature type="transmembrane region" description="Helical" evidence="1">
    <location>
        <begin position="254"/>
        <end position="271"/>
    </location>
</feature>
<dbReference type="PANTHER" id="PTHR23028:SF53">
    <property type="entry name" value="ACYL_TRANSF_3 DOMAIN-CONTAINING PROTEIN"/>
    <property type="match status" value="1"/>
</dbReference>
<evidence type="ECO:0000256" key="1">
    <source>
        <dbReference type="SAM" id="Phobius"/>
    </source>
</evidence>
<dbReference type="AlphaFoldDB" id="A0A7K1KK48"/>
<keyword evidence="4" id="KW-1185">Reference proteome</keyword>
<comment type="caution">
    <text evidence="3">The sequence shown here is derived from an EMBL/GenBank/DDBJ whole genome shotgun (WGS) entry which is preliminary data.</text>
</comment>
<keyword evidence="3" id="KW-0808">Transferase</keyword>
<accession>A0A7K1KK48</accession>
<dbReference type="PANTHER" id="PTHR23028">
    <property type="entry name" value="ACETYLTRANSFERASE"/>
    <property type="match status" value="1"/>
</dbReference>
<keyword evidence="1" id="KW-0472">Membrane</keyword>
<evidence type="ECO:0000313" key="3">
    <source>
        <dbReference type="EMBL" id="MUM76447.1"/>
    </source>
</evidence>
<dbReference type="InterPro" id="IPR050879">
    <property type="entry name" value="Acyltransferase_3"/>
</dbReference>
<organism evidence="3 4">
    <name type="scientific">Pseudodesulfovibrio alkaliphilus</name>
    <dbReference type="NCBI Taxonomy" id="2661613"/>
    <lineage>
        <taxon>Bacteria</taxon>
        <taxon>Pseudomonadati</taxon>
        <taxon>Thermodesulfobacteriota</taxon>
        <taxon>Desulfovibrionia</taxon>
        <taxon>Desulfovibrionales</taxon>
        <taxon>Desulfovibrionaceae</taxon>
    </lineage>
</organism>
<dbReference type="GO" id="GO:0000271">
    <property type="term" value="P:polysaccharide biosynthetic process"/>
    <property type="evidence" value="ECO:0007669"/>
    <property type="project" value="TreeGrafter"/>
</dbReference>
<feature type="transmembrane region" description="Helical" evidence="1">
    <location>
        <begin position="228"/>
        <end position="248"/>
    </location>
</feature>
<dbReference type="Proteomes" id="UP000461162">
    <property type="component" value="Unassembled WGS sequence"/>
</dbReference>
<protein>
    <submittedName>
        <fullName evidence="3">Acyltransferase family protein</fullName>
    </submittedName>
</protein>
<keyword evidence="1" id="KW-0812">Transmembrane</keyword>
<dbReference type="RefSeq" id="WP_155932060.1">
    <property type="nucleotide sequence ID" value="NZ_WODC01000001.1"/>
</dbReference>
<dbReference type="GO" id="GO:0016747">
    <property type="term" value="F:acyltransferase activity, transferring groups other than amino-acyl groups"/>
    <property type="evidence" value="ECO:0007669"/>
    <property type="project" value="InterPro"/>
</dbReference>
<feature type="transmembrane region" description="Helical" evidence="1">
    <location>
        <begin position="62"/>
        <end position="82"/>
    </location>
</feature>